<sequence>MVVVIGGLQFFNSHVYNTVRASVYNTVRPLFLNGGGDSCLQDLDHMNVQYTKIDNIGQDRCPVKNAVRIINYPNTKLSAPVILSCPSAKNLALFFTDTGARNVSTFGTYNCKTRRGSSIISEHGYGTAIDISEIDSASVQKDWNKDTKEGETLRNAHQSACKRFSNVLTPDSNADHADHFHLDNGFGFGC</sequence>
<dbReference type="Pfam" id="PF06904">
    <property type="entry name" value="Extensin-like_C"/>
    <property type="match status" value="1"/>
</dbReference>
<name>A0A381ZSQ0_9ZZZZ</name>
<gene>
    <name evidence="2" type="ORF">METZ01_LOCUS145162</name>
</gene>
<dbReference type="AlphaFoldDB" id="A0A381ZSQ0"/>
<evidence type="ECO:0000313" key="2">
    <source>
        <dbReference type="EMBL" id="SVA92308.1"/>
    </source>
</evidence>
<proteinExistence type="predicted"/>
<dbReference type="InterPro" id="IPR009045">
    <property type="entry name" value="Zn_M74/Hedgehog-like"/>
</dbReference>
<evidence type="ECO:0000259" key="1">
    <source>
        <dbReference type="Pfam" id="PF06904"/>
    </source>
</evidence>
<protein>
    <recommendedName>
        <fullName evidence="1">Extensin-like C-terminal domain-containing protein</fullName>
    </recommendedName>
</protein>
<accession>A0A381ZSQ0</accession>
<dbReference type="EMBL" id="UINC01022519">
    <property type="protein sequence ID" value="SVA92308.1"/>
    <property type="molecule type" value="Genomic_DNA"/>
</dbReference>
<feature type="domain" description="Extensin-like C-terminal" evidence="1">
    <location>
        <begin position="38"/>
        <end position="184"/>
    </location>
</feature>
<organism evidence="2">
    <name type="scientific">marine metagenome</name>
    <dbReference type="NCBI Taxonomy" id="408172"/>
    <lineage>
        <taxon>unclassified sequences</taxon>
        <taxon>metagenomes</taxon>
        <taxon>ecological metagenomes</taxon>
    </lineage>
</organism>
<dbReference type="InterPro" id="IPR009683">
    <property type="entry name" value="Extensin-like_C"/>
</dbReference>
<reference evidence="2" key="1">
    <citation type="submission" date="2018-05" db="EMBL/GenBank/DDBJ databases">
        <authorList>
            <person name="Lanie J.A."/>
            <person name="Ng W.-L."/>
            <person name="Kazmierczak K.M."/>
            <person name="Andrzejewski T.M."/>
            <person name="Davidsen T.M."/>
            <person name="Wayne K.J."/>
            <person name="Tettelin H."/>
            <person name="Glass J.I."/>
            <person name="Rusch D."/>
            <person name="Podicherti R."/>
            <person name="Tsui H.-C.T."/>
            <person name="Winkler M.E."/>
        </authorList>
    </citation>
    <scope>NUCLEOTIDE SEQUENCE</scope>
</reference>
<dbReference type="SUPFAM" id="SSF55166">
    <property type="entry name" value="Hedgehog/DD-peptidase"/>
    <property type="match status" value="1"/>
</dbReference>